<dbReference type="AlphaFoldDB" id="A0A9Q7NS00"/>
<comment type="caution">
    <text evidence="1">The sequence shown here is derived from an EMBL/GenBank/DDBJ whole genome shotgun (WGS) entry which is preliminary data.</text>
</comment>
<organism evidence="1 2">
    <name type="scientific">Enterobacter mori</name>
    <dbReference type="NCBI Taxonomy" id="539813"/>
    <lineage>
        <taxon>Bacteria</taxon>
        <taxon>Pseudomonadati</taxon>
        <taxon>Pseudomonadota</taxon>
        <taxon>Gammaproteobacteria</taxon>
        <taxon>Enterobacterales</taxon>
        <taxon>Enterobacteriaceae</taxon>
        <taxon>Enterobacter</taxon>
    </lineage>
</organism>
<reference evidence="1 2" key="1">
    <citation type="submission" date="2018-12" db="EMBL/GenBank/DDBJ databases">
        <title>The Batch Genome Submission of Enterobacter spp. strains.</title>
        <authorList>
            <person name="Wei L."/>
            <person name="Wu W."/>
            <person name="Lin J."/>
            <person name="Zhang X."/>
            <person name="Feng Y."/>
            <person name="Zong Z."/>
        </authorList>
    </citation>
    <scope>NUCLEOTIDE SEQUENCE [LARGE SCALE GENOMIC DNA]</scope>
    <source>
        <strain evidence="1 2">SCEM020047</strain>
    </source>
</reference>
<dbReference type="NCBIfam" id="NF038336">
    <property type="entry name" value="YjiT_fam"/>
    <property type="match status" value="1"/>
</dbReference>
<dbReference type="EMBL" id="RXPP01000032">
    <property type="protein sequence ID" value="RTQ20852.1"/>
    <property type="molecule type" value="Genomic_DNA"/>
</dbReference>
<sequence>MVQSECISWTKCTSWLTNFLSRRGLRQPDGRPLYEYQATNEEYVDLTQLLRAVSQTTNIVDYKGYASCFVFFCSEWYRRDYERNCGWTWEPIYKKLGTSLTATELRHIVPKGMESYWMRPIRFYESDRRNFLGTLFSEGGLPFRLLKESDSSFQTVFSRILNQYEQAQIAGFSMLSLVRNIIERSSLPAVFIEDTSVELISHMAEKLSSLVLMYNLSDDSEPVAQLDKTHPKWRDEFPMPLDDETGTRFLNGLLRTASIETKPRSQKNKCTGCQFFWTEKSPDQIRAIVSLPDELSFPIISEPSTTRFELAIYEGINEVASLGVVYASLENSHARIRIRKNESRFVRHDPSASLSLVARAGGMNVGAIKLDDSEIAIGEVPLTFVAEGERWLLQGQASCNVRNSDVLIVLPREKTTVSGYETTLNTISVLGFETLSVKGCHELIISGNEIYRIRTGKEQTNPGGVEFYGKRVNWVCNPTETFLGVPKVTSKNPDVKHIQFKPYFNSKSIEECQLQEMMGSQFVSVRNSDNETILRRKIGILPADFNVQIHGGDQANEGTIVISTQHPCMSVLKNKTFEIARKRTAGRTEILLKAEGIPPAFISLEIYPNLGADSIELTLPYPAKGCLVFDANGDLLEKNITLHDLLGSRAYLFGKNGEPTRFSLELHLRTINGQQAWHEWFYTAGERPIELNLYSLREHIENLLSLESGIDQVVDMRIRGAGVAMSWQIRRYKYSLRYDYEKEVLTSQSTSYRAGQLPSPVIMLLSEPERKAVSLSSRLSEGVPVGEYELSSIVSKNGPWLVVPKEGDEMAFRPCFIRGESSLHGDESSVRSLQKATQLFNPQAKVNTITLVLDQMATDPAHSGWQFMHSLYEHFGYLPLATFEVWRALVQHPRALAMSLFKFEMSAEYLNRIENEFPVFWEFFPILEIKSAAETFKRFLSQKGAPDEVLVTLLSKMYRQLGIVFPTYADEVEKWLSYGKFPPPIPTSFVREWYQELLREHSEARWPEYGCKRLHNWMSSQTDVVIDIYPEADYRYSVAWLPVFAAAVASGKTSFETVFEHKPGAVFFLRQVRDFDSRWFKAIFQCSLLRYISKNKKD</sequence>
<dbReference type="Proteomes" id="UP000282263">
    <property type="component" value="Unassembled WGS sequence"/>
</dbReference>
<evidence type="ECO:0000313" key="2">
    <source>
        <dbReference type="Proteomes" id="UP000282263"/>
    </source>
</evidence>
<gene>
    <name evidence="1" type="ORF">EKN29_21925</name>
</gene>
<proteinExistence type="predicted"/>
<evidence type="ECO:0000313" key="1">
    <source>
        <dbReference type="EMBL" id="RTQ20852.1"/>
    </source>
</evidence>
<accession>A0A9Q7NS00</accession>
<dbReference type="InterPro" id="IPR047879">
    <property type="entry name" value="YjiT"/>
</dbReference>
<protein>
    <submittedName>
        <fullName evidence="1">Uncharacterized protein</fullName>
    </submittedName>
</protein>
<name>A0A9Q7NS00_9ENTR</name>
<dbReference type="RefSeq" id="WP_126817553.1">
    <property type="nucleotide sequence ID" value="NZ_JAJHUL010000026.1"/>
</dbReference>